<name>A0A4V3D8E1_9GAMM</name>
<proteinExistence type="predicted"/>
<organism evidence="1 2">
    <name type="scientific">Permianibacter aggregans</name>
    <dbReference type="NCBI Taxonomy" id="1510150"/>
    <lineage>
        <taxon>Bacteria</taxon>
        <taxon>Pseudomonadati</taxon>
        <taxon>Pseudomonadota</taxon>
        <taxon>Gammaproteobacteria</taxon>
        <taxon>Pseudomonadales</taxon>
        <taxon>Pseudomonadaceae</taxon>
        <taxon>Permianibacter</taxon>
    </lineage>
</organism>
<comment type="caution">
    <text evidence="1">The sequence shown here is derived from an EMBL/GenBank/DDBJ whole genome shotgun (WGS) entry which is preliminary data.</text>
</comment>
<gene>
    <name evidence="1" type="ORF">EV696_101271</name>
</gene>
<sequence>MTLSAKKPNPCWRKSEAELNIARPKSPLGKTGGDFCFMGLLANFMRMAVSVLGLFLSLSSLACSLSPHTPVTSQRAFTEQIVSAELIFLGEFVSSGDDGNSSQEKRLVKVLEVWKGPVPRYMFFLSESSCDWAFAADDRRSSAGVVFFGRKVGESSFASSRSSGTFFVIDEAGRLKELGSSTVKYESSERQF</sequence>
<reference evidence="1 2" key="1">
    <citation type="submission" date="2019-03" db="EMBL/GenBank/DDBJ databases">
        <title>Genomic Encyclopedia of Type Strains, Phase IV (KMG-IV): sequencing the most valuable type-strain genomes for metagenomic binning, comparative biology and taxonomic classification.</title>
        <authorList>
            <person name="Goeker M."/>
        </authorList>
    </citation>
    <scope>NUCLEOTIDE SEQUENCE [LARGE SCALE GENOMIC DNA]</scope>
    <source>
        <strain evidence="1 2">DSM 103792</strain>
    </source>
</reference>
<dbReference type="Proteomes" id="UP000295375">
    <property type="component" value="Unassembled WGS sequence"/>
</dbReference>
<keyword evidence="2" id="KW-1185">Reference proteome</keyword>
<dbReference type="EMBL" id="SNYM01000001">
    <property type="protein sequence ID" value="TDQ51297.1"/>
    <property type="molecule type" value="Genomic_DNA"/>
</dbReference>
<accession>A0A4V3D8E1</accession>
<evidence type="ECO:0000313" key="1">
    <source>
        <dbReference type="EMBL" id="TDQ51297.1"/>
    </source>
</evidence>
<protein>
    <submittedName>
        <fullName evidence="1">Uncharacterized protein</fullName>
    </submittedName>
</protein>
<dbReference type="RefSeq" id="WP_133587173.1">
    <property type="nucleotide sequence ID" value="NZ_CP037953.1"/>
</dbReference>
<evidence type="ECO:0000313" key="2">
    <source>
        <dbReference type="Proteomes" id="UP000295375"/>
    </source>
</evidence>
<dbReference type="AlphaFoldDB" id="A0A4V3D8E1"/>